<feature type="domain" description="DUF3456" evidence="4">
    <location>
        <begin position="210"/>
        <end position="349"/>
    </location>
</feature>
<sequence length="438" mass="49738">MKWGGRGRCPKQVDLGTFTPGPSAHPYNSTLKVKSRPQGRPPPNVCALPCGRWLLQQPYIDRRRIALYGKAYGGYLALKMLATTALQLRCVVAVAPIVDFRLYAAAFSERYLGLPSKEESLYAATSLLGEAHKLKGERFLLVHGTADAKVHFQHSAELLHHLILLEANYTLQVSPRLVWKMGGWIQTLYLCVVIGVLLDGSWAKKSQDMRCGACRALVDEMEWGISQVDTKKMIQTGSFRINPDGSQSVTEMPYARSESHLLELMEVICEKMTEYGEKEDPTSHRKTYERIVSRDGKRMDVSETKLNSEVTASLKFACETIVEQYEDELIEFFSHEAQNVKDKLCSKRTGKFDCLDFGNYGVITLFSVPGKILARVVLNRIRDHLLNYQRLENSGFMPKKSAIIHILALRVLMERKHKYLRSFFAAFVDFRKSFDLVD</sequence>
<feature type="non-terminal residue" evidence="5">
    <location>
        <position position="1"/>
    </location>
</feature>
<dbReference type="AlphaFoldDB" id="A0A8X7XG03"/>
<feature type="domain" description="Peptidase S9 prolyl oligopeptidase catalytic" evidence="3">
    <location>
        <begin position="50"/>
        <end position="175"/>
    </location>
</feature>
<evidence type="ECO:0000256" key="1">
    <source>
        <dbReference type="ARBA" id="ARBA00007285"/>
    </source>
</evidence>
<dbReference type="GO" id="GO:0006508">
    <property type="term" value="P:proteolysis"/>
    <property type="evidence" value="ECO:0007669"/>
    <property type="project" value="InterPro"/>
</dbReference>
<keyword evidence="6" id="KW-1185">Reference proteome</keyword>
<dbReference type="GO" id="GO:0008236">
    <property type="term" value="F:serine-type peptidase activity"/>
    <property type="evidence" value="ECO:0007669"/>
    <property type="project" value="InterPro"/>
</dbReference>
<accession>A0A8X7XG03</accession>
<dbReference type="Pfam" id="PF00326">
    <property type="entry name" value="Peptidase_S9"/>
    <property type="match status" value="1"/>
</dbReference>
<dbReference type="Proteomes" id="UP000886611">
    <property type="component" value="Unassembled WGS sequence"/>
</dbReference>
<reference evidence="5 6" key="1">
    <citation type="journal article" date="2021" name="Cell">
        <title>Tracing the genetic footprints of vertebrate landing in non-teleost ray-finned fishes.</title>
        <authorList>
            <person name="Bi X."/>
            <person name="Wang K."/>
            <person name="Yang L."/>
            <person name="Pan H."/>
            <person name="Jiang H."/>
            <person name="Wei Q."/>
            <person name="Fang M."/>
            <person name="Yu H."/>
            <person name="Zhu C."/>
            <person name="Cai Y."/>
            <person name="He Y."/>
            <person name="Gan X."/>
            <person name="Zeng H."/>
            <person name="Yu D."/>
            <person name="Zhu Y."/>
            <person name="Jiang H."/>
            <person name="Qiu Q."/>
            <person name="Yang H."/>
            <person name="Zhang Y.E."/>
            <person name="Wang W."/>
            <person name="Zhu M."/>
            <person name="He S."/>
            <person name="Zhang G."/>
        </authorList>
    </citation>
    <scope>NUCLEOTIDE SEQUENCE [LARGE SCALE GENOMIC DNA]</scope>
    <source>
        <strain evidence="5">Bchr_013</strain>
    </source>
</reference>
<dbReference type="InterPro" id="IPR029058">
    <property type="entry name" value="AB_hydrolase_fold"/>
</dbReference>
<feature type="non-terminal residue" evidence="5">
    <location>
        <position position="438"/>
    </location>
</feature>
<dbReference type="PANTHER" id="PTHR13341:SF6">
    <property type="entry name" value="PROTEIN CANOPY HOMOLOG 2"/>
    <property type="match status" value="1"/>
</dbReference>
<evidence type="ECO:0000313" key="5">
    <source>
        <dbReference type="EMBL" id="KAG2468380.1"/>
    </source>
</evidence>
<dbReference type="GO" id="GO:0005783">
    <property type="term" value="C:endoplasmic reticulum"/>
    <property type="evidence" value="ECO:0007669"/>
    <property type="project" value="TreeGrafter"/>
</dbReference>
<evidence type="ECO:0000259" key="4">
    <source>
        <dbReference type="Pfam" id="PF11938"/>
    </source>
</evidence>
<organism evidence="5 6">
    <name type="scientific">Polypterus senegalus</name>
    <name type="common">Senegal bichir</name>
    <dbReference type="NCBI Taxonomy" id="55291"/>
    <lineage>
        <taxon>Eukaryota</taxon>
        <taxon>Metazoa</taxon>
        <taxon>Chordata</taxon>
        <taxon>Craniata</taxon>
        <taxon>Vertebrata</taxon>
        <taxon>Euteleostomi</taxon>
        <taxon>Actinopterygii</taxon>
        <taxon>Polypteriformes</taxon>
        <taxon>Polypteridae</taxon>
        <taxon>Polypterus</taxon>
    </lineage>
</organism>
<evidence type="ECO:0000259" key="3">
    <source>
        <dbReference type="Pfam" id="PF00326"/>
    </source>
</evidence>
<gene>
    <name evidence="5" type="primary">Cnpy2</name>
    <name evidence="5" type="ORF">GTO96_0014249</name>
</gene>
<protein>
    <submittedName>
        <fullName evidence="5">CNPY2 protein</fullName>
    </submittedName>
</protein>
<name>A0A8X7XG03_POLSE</name>
<evidence type="ECO:0000256" key="2">
    <source>
        <dbReference type="SAM" id="MobiDB-lite"/>
    </source>
</evidence>
<comment type="caution">
    <text evidence="5">The sequence shown here is derived from an EMBL/GenBank/DDBJ whole genome shotgun (WGS) entry which is preliminary data.</text>
</comment>
<dbReference type="InterPro" id="IPR001375">
    <property type="entry name" value="Peptidase_S9_cat"/>
</dbReference>
<dbReference type="InterPro" id="IPR042415">
    <property type="entry name" value="CNPY"/>
</dbReference>
<proteinExistence type="inferred from homology"/>
<dbReference type="SUPFAM" id="SSF53474">
    <property type="entry name" value="alpha/beta-Hydrolases"/>
    <property type="match status" value="1"/>
</dbReference>
<dbReference type="InterPro" id="IPR021852">
    <property type="entry name" value="DUF3456"/>
</dbReference>
<comment type="similarity">
    <text evidence="1">Belongs to the canopy family.</text>
</comment>
<dbReference type="PANTHER" id="PTHR13341">
    <property type="entry name" value="MIR-INTERACTING SAPOSIN-LIKE PROTEIN"/>
    <property type="match status" value="1"/>
</dbReference>
<dbReference type="Pfam" id="PF11938">
    <property type="entry name" value="DUF3456"/>
    <property type="match status" value="1"/>
</dbReference>
<dbReference type="EMBL" id="JAATIS010000485">
    <property type="protein sequence ID" value="KAG2468380.1"/>
    <property type="molecule type" value="Genomic_DNA"/>
</dbReference>
<dbReference type="Gene3D" id="3.40.50.1820">
    <property type="entry name" value="alpha/beta hydrolase"/>
    <property type="match status" value="1"/>
</dbReference>
<feature type="region of interest" description="Disordered" evidence="2">
    <location>
        <begin position="1"/>
        <end position="41"/>
    </location>
</feature>
<evidence type="ECO:0000313" key="6">
    <source>
        <dbReference type="Proteomes" id="UP000886611"/>
    </source>
</evidence>